<dbReference type="AlphaFoldDB" id="A0A845EXX4"/>
<dbReference type="Proteomes" id="UP000447833">
    <property type="component" value="Unassembled WGS sequence"/>
</dbReference>
<comment type="caution">
    <text evidence="1">The sequence shown here is derived from an EMBL/GenBank/DDBJ whole genome shotgun (WGS) entry which is preliminary data.</text>
</comment>
<evidence type="ECO:0008006" key="3">
    <source>
        <dbReference type="Google" id="ProtNLM"/>
    </source>
</evidence>
<accession>A0A845EXX4</accession>
<gene>
    <name evidence="1" type="ORF">GLW07_08355</name>
</gene>
<dbReference type="Pfam" id="PF07307">
    <property type="entry name" value="HEPPP_synt_1"/>
    <property type="match status" value="1"/>
</dbReference>
<evidence type="ECO:0000313" key="1">
    <source>
        <dbReference type="EMBL" id="MYL63368.1"/>
    </source>
</evidence>
<reference evidence="1 2" key="1">
    <citation type="submission" date="2019-11" db="EMBL/GenBank/DDBJ databases">
        <title>Genome sequences of 17 halophilic strains isolated from different environments.</title>
        <authorList>
            <person name="Furrow R.E."/>
        </authorList>
    </citation>
    <scope>NUCLEOTIDE SEQUENCE [LARGE SCALE GENOMIC DNA]</scope>
    <source>
        <strain evidence="1 2">22506_14_FS</strain>
    </source>
</reference>
<dbReference type="Gene3D" id="1.20.120.1450">
    <property type="match status" value="1"/>
</dbReference>
<name>A0A845EXX4_9BACL</name>
<proteinExistence type="predicted"/>
<dbReference type="GO" id="GO:0009234">
    <property type="term" value="P:menaquinone biosynthetic process"/>
    <property type="evidence" value="ECO:0007669"/>
    <property type="project" value="InterPro"/>
</dbReference>
<organism evidence="1 2">
    <name type="scientific">Guptibacillus hwajinpoensis</name>
    <dbReference type="NCBI Taxonomy" id="208199"/>
    <lineage>
        <taxon>Bacteria</taxon>
        <taxon>Bacillati</taxon>
        <taxon>Bacillota</taxon>
        <taxon>Bacilli</taxon>
        <taxon>Bacillales</taxon>
        <taxon>Guptibacillaceae</taxon>
        <taxon>Guptibacillus</taxon>
    </lineage>
</organism>
<dbReference type="EMBL" id="WMEY01000002">
    <property type="protein sequence ID" value="MYL63368.1"/>
    <property type="molecule type" value="Genomic_DNA"/>
</dbReference>
<evidence type="ECO:0000313" key="2">
    <source>
        <dbReference type="Proteomes" id="UP000447833"/>
    </source>
</evidence>
<protein>
    <recommendedName>
        <fullName evidence="3">Heptaprenyl diphosphate synthase</fullName>
    </recommendedName>
</protein>
<dbReference type="InterPro" id="IPR009920">
    <property type="entry name" value="HEPPP_synth_su1"/>
</dbReference>
<sequence length="284" mass="33292">MEDMLGVWDMTNPKETTHKKIAGVRDMLQSRLSHSYLLRFIDFPVIDEEKLYVFYGMLEQAKLEHKRKQDTLLSIMLVQIALDTHDLISLEEIDNEGDRKNRQLTVLAGDYFSSMYYHLLSKWEDNELIRTLSEAIQEINEAKMSFYQTEYSTIEPVFDNLKEIESILVRKVAEHYGLTNWKSFGSHYFYMNRLLTERKQGIIQSGTFMLQKIASTLLSVKGAKLSTNQASKAKIVLDSYIAYAKKEMDQLLQQHSELHQLFQERFEYNWGMKGIQEKKMAEEG</sequence>